<dbReference type="SMART" id="SM00518">
    <property type="entry name" value="AP2Ec"/>
    <property type="match status" value="1"/>
</dbReference>
<keyword evidence="3" id="KW-0540">Nuclease</keyword>
<dbReference type="AlphaFoldDB" id="A0A9X4AE12"/>
<evidence type="ECO:0000256" key="6">
    <source>
        <dbReference type="ARBA" id="ARBA00022801"/>
    </source>
</evidence>
<dbReference type="PROSITE" id="PS00730">
    <property type="entry name" value="AP_NUCLEASE_F2_2"/>
    <property type="match status" value="1"/>
</dbReference>
<dbReference type="GO" id="GO:0008270">
    <property type="term" value="F:zinc ion binding"/>
    <property type="evidence" value="ECO:0007669"/>
    <property type="project" value="InterPro"/>
</dbReference>
<evidence type="ECO:0000256" key="8">
    <source>
        <dbReference type="ARBA" id="ARBA00023204"/>
    </source>
</evidence>
<dbReference type="InterPro" id="IPR036237">
    <property type="entry name" value="Xyl_isomerase-like_sf"/>
</dbReference>
<dbReference type="NCBIfam" id="TIGR00587">
    <property type="entry name" value="nfo"/>
    <property type="match status" value="1"/>
</dbReference>
<evidence type="ECO:0000256" key="3">
    <source>
        <dbReference type="ARBA" id="ARBA00022722"/>
    </source>
</evidence>
<dbReference type="GO" id="GO:0008081">
    <property type="term" value="F:phosphoric diester hydrolase activity"/>
    <property type="evidence" value="ECO:0007669"/>
    <property type="project" value="TreeGrafter"/>
</dbReference>
<keyword evidence="8" id="KW-0234">DNA repair</keyword>
<dbReference type="EMBL" id="JAMQKC010000003">
    <property type="protein sequence ID" value="MDC3416227.1"/>
    <property type="molecule type" value="Genomic_DNA"/>
</dbReference>
<evidence type="ECO:0000259" key="9">
    <source>
        <dbReference type="Pfam" id="PF01261"/>
    </source>
</evidence>
<keyword evidence="5" id="KW-0227">DNA damage</keyword>
<dbReference type="GO" id="GO:0003677">
    <property type="term" value="F:DNA binding"/>
    <property type="evidence" value="ECO:0007669"/>
    <property type="project" value="InterPro"/>
</dbReference>
<comment type="similarity">
    <text evidence="2">Belongs to the AP endonuclease 2 family.</text>
</comment>
<evidence type="ECO:0000313" key="10">
    <source>
        <dbReference type="EMBL" id="MDC3416227.1"/>
    </source>
</evidence>
<keyword evidence="7" id="KW-0862">Zinc</keyword>
<proteinExistence type="inferred from homology"/>
<dbReference type="PANTHER" id="PTHR21445">
    <property type="entry name" value="ENDONUCLEASE IV ENDODEOXYRIBONUCLEASE IV"/>
    <property type="match status" value="1"/>
</dbReference>
<dbReference type="SUPFAM" id="SSF51658">
    <property type="entry name" value="Xylose isomerase-like"/>
    <property type="match status" value="1"/>
</dbReference>
<feature type="domain" description="Xylose isomerase-like TIM barrel" evidence="9">
    <location>
        <begin position="20"/>
        <end position="271"/>
    </location>
</feature>
<dbReference type="GO" id="GO:0008833">
    <property type="term" value="F:deoxyribonuclease IV (phage-T4-induced) activity"/>
    <property type="evidence" value="ECO:0007669"/>
    <property type="project" value="UniProtKB-EC"/>
</dbReference>
<evidence type="ECO:0000256" key="4">
    <source>
        <dbReference type="ARBA" id="ARBA00022723"/>
    </source>
</evidence>
<organism evidence="10 11">
    <name type="scientific">Aquibacillus salsiterrae</name>
    <dbReference type="NCBI Taxonomy" id="2950439"/>
    <lineage>
        <taxon>Bacteria</taxon>
        <taxon>Bacillati</taxon>
        <taxon>Bacillota</taxon>
        <taxon>Bacilli</taxon>
        <taxon>Bacillales</taxon>
        <taxon>Bacillaceae</taxon>
        <taxon>Aquibacillus</taxon>
    </lineage>
</organism>
<gene>
    <name evidence="10" type="ORF">NC799_04800</name>
</gene>
<name>A0A9X4AE12_9BACI</name>
<protein>
    <submittedName>
        <fullName evidence="10">Deoxyribonuclease IV</fullName>
        <ecNumber evidence="10">3.1.21.2</ecNumber>
    </submittedName>
</protein>
<dbReference type="GO" id="GO:0006284">
    <property type="term" value="P:base-excision repair"/>
    <property type="evidence" value="ECO:0007669"/>
    <property type="project" value="TreeGrafter"/>
</dbReference>
<sequence length="277" mass="31040">MRFGSHVSIKEGYSGAALRAIEMGALAFQYFPKNPRALSVKEFNKQDTLACRKISEENNLVSISHSPYPTNLTATKEKRQQVIDSLLNDLDISNACGSIGVVVHFGKQMESLNRVESYKVMIDALNQVLSVWDGSCKILLENTAGTPGSMGTTMEELVQIRKLTDNPEKIGFCLDTCHAFSSGLWNGDNLDEFIAKGEELSFFNHLEAIHLNNSKYATESGKDRHANLFVNGYIKEKQLKSFILQPTFRDVPFILETPDDEGIKHEEEIAHLYEKFG</sequence>
<evidence type="ECO:0000256" key="5">
    <source>
        <dbReference type="ARBA" id="ARBA00022763"/>
    </source>
</evidence>
<dbReference type="CDD" id="cd00019">
    <property type="entry name" value="AP2Ec"/>
    <property type="match status" value="1"/>
</dbReference>
<dbReference type="EC" id="3.1.21.2" evidence="10"/>
<reference evidence="10" key="1">
    <citation type="submission" date="2022-06" db="EMBL/GenBank/DDBJ databases">
        <title>Aquibacillus sp. a new bacterium isolated from soil saline samples.</title>
        <authorList>
            <person name="Galisteo C."/>
            <person name="De La Haba R."/>
            <person name="Sanchez-Porro C."/>
            <person name="Ventosa A."/>
        </authorList>
    </citation>
    <scope>NUCLEOTIDE SEQUENCE</scope>
    <source>
        <strain evidence="10">3ASR75-54</strain>
    </source>
</reference>
<dbReference type="InterPro" id="IPR001719">
    <property type="entry name" value="AP_endonuc_2"/>
</dbReference>
<keyword evidence="6 10" id="KW-0378">Hydrolase</keyword>
<dbReference type="PANTHER" id="PTHR21445:SF0">
    <property type="entry name" value="APURINIC-APYRIMIDINIC ENDONUCLEASE"/>
    <property type="match status" value="1"/>
</dbReference>
<dbReference type="GO" id="GO:0003906">
    <property type="term" value="F:DNA-(apurinic or apyrimidinic site) endonuclease activity"/>
    <property type="evidence" value="ECO:0007669"/>
    <property type="project" value="TreeGrafter"/>
</dbReference>
<evidence type="ECO:0000256" key="7">
    <source>
        <dbReference type="ARBA" id="ARBA00022833"/>
    </source>
</evidence>
<dbReference type="InterPro" id="IPR013022">
    <property type="entry name" value="Xyl_isomerase-like_TIM-brl"/>
</dbReference>
<keyword evidence="4" id="KW-0479">Metal-binding</keyword>
<comment type="caution">
    <text evidence="10">The sequence shown here is derived from an EMBL/GenBank/DDBJ whole genome shotgun (WGS) entry which is preliminary data.</text>
</comment>
<keyword evidence="11" id="KW-1185">Reference proteome</keyword>
<evidence type="ECO:0000313" key="11">
    <source>
        <dbReference type="Proteomes" id="UP001145069"/>
    </source>
</evidence>
<evidence type="ECO:0000256" key="2">
    <source>
        <dbReference type="ARBA" id="ARBA00005340"/>
    </source>
</evidence>
<dbReference type="PROSITE" id="PS51432">
    <property type="entry name" value="AP_NUCLEASE_F2_4"/>
    <property type="match status" value="1"/>
</dbReference>
<dbReference type="RefSeq" id="WP_272445234.1">
    <property type="nucleotide sequence ID" value="NZ_JAMQKC010000003.1"/>
</dbReference>
<accession>A0A9X4AE12</accession>
<dbReference type="Pfam" id="PF01261">
    <property type="entry name" value="AP_endonuc_2"/>
    <property type="match status" value="1"/>
</dbReference>
<dbReference type="Gene3D" id="3.20.20.150">
    <property type="entry name" value="Divalent-metal-dependent TIM barrel enzymes"/>
    <property type="match status" value="1"/>
</dbReference>
<dbReference type="Proteomes" id="UP001145069">
    <property type="component" value="Unassembled WGS sequence"/>
</dbReference>
<comment type="cofactor">
    <cofactor evidence="1">
        <name>Zn(2+)</name>
        <dbReference type="ChEBI" id="CHEBI:29105"/>
    </cofactor>
</comment>
<dbReference type="InterPro" id="IPR018246">
    <property type="entry name" value="AP_endonuc_F2_Zn_BS"/>
</dbReference>
<evidence type="ECO:0000256" key="1">
    <source>
        <dbReference type="ARBA" id="ARBA00001947"/>
    </source>
</evidence>